<dbReference type="InterPro" id="IPR014284">
    <property type="entry name" value="RNA_pol_sigma-70_dom"/>
</dbReference>
<reference evidence="10" key="1">
    <citation type="submission" date="2023-07" db="EMBL/GenBank/DDBJ databases">
        <title>Characterization of two Paracoccaceae strains isolated from Phycosphere and proposal of Xinfangfangia lacusdiani sp. nov.</title>
        <authorList>
            <person name="Deng Y."/>
            <person name="Zhang Y.Q."/>
        </authorList>
    </citation>
    <scope>NUCLEOTIDE SEQUENCE [LARGE SCALE GENOMIC DNA]</scope>
    <source>
        <strain evidence="10">CPCC 101403</strain>
    </source>
</reference>
<dbReference type="SUPFAM" id="SSF88659">
    <property type="entry name" value="Sigma3 and sigma4 domains of RNA polymerase sigma factors"/>
    <property type="match status" value="1"/>
</dbReference>
<dbReference type="PANTHER" id="PTHR43133:SF51">
    <property type="entry name" value="RNA POLYMERASE SIGMA FACTOR"/>
    <property type="match status" value="1"/>
</dbReference>
<dbReference type="InterPro" id="IPR000838">
    <property type="entry name" value="RNA_pol_sigma70_ECF_CS"/>
</dbReference>
<dbReference type="InterPro" id="IPR036388">
    <property type="entry name" value="WH-like_DNA-bd_sf"/>
</dbReference>
<dbReference type="NCBIfam" id="TIGR02937">
    <property type="entry name" value="sigma70-ECF"/>
    <property type="match status" value="1"/>
</dbReference>
<organism evidence="9 10">
    <name type="scientific">Paracoccus broussonetiae</name>
    <dbReference type="NCBI Taxonomy" id="3075834"/>
    <lineage>
        <taxon>Bacteria</taxon>
        <taxon>Pseudomonadati</taxon>
        <taxon>Pseudomonadota</taxon>
        <taxon>Alphaproteobacteria</taxon>
        <taxon>Rhodobacterales</taxon>
        <taxon>Paracoccaceae</taxon>
        <taxon>Paracoccus</taxon>
    </lineage>
</organism>
<dbReference type="PROSITE" id="PS01063">
    <property type="entry name" value="SIGMA70_ECF"/>
    <property type="match status" value="1"/>
</dbReference>
<feature type="domain" description="RNA polymerase sigma-70 region 2" evidence="7">
    <location>
        <begin position="33"/>
        <end position="99"/>
    </location>
</feature>
<name>A0ABU3EEK7_9RHOB</name>
<evidence type="ECO:0000259" key="7">
    <source>
        <dbReference type="Pfam" id="PF04542"/>
    </source>
</evidence>
<evidence type="ECO:0000256" key="5">
    <source>
        <dbReference type="ARBA" id="ARBA00023163"/>
    </source>
</evidence>
<feature type="domain" description="RNA polymerase sigma factor 70 region 4 type 2" evidence="8">
    <location>
        <begin position="138"/>
        <end position="189"/>
    </location>
</feature>
<dbReference type="Pfam" id="PF04542">
    <property type="entry name" value="Sigma70_r2"/>
    <property type="match status" value="1"/>
</dbReference>
<comment type="similarity">
    <text evidence="1 6">Belongs to the sigma-70 factor family. ECF subfamily.</text>
</comment>
<dbReference type="InterPro" id="IPR013324">
    <property type="entry name" value="RNA_pol_sigma_r3/r4-like"/>
</dbReference>
<dbReference type="Gene3D" id="1.10.10.10">
    <property type="entry name" value="Winged helix-like DNA-binding domain superfamily/Winged helix DNA-binding domain"/>
    <property type="match status" value="1"/>
</dbReference>
<evidence type="ECO:0000256" key="2">
    <source>
        <dbReference type="ARBA" id="ARBA00023015"/>
    </source>
</evidence>
<proteinExistence type="inferred from homology"/>
<dbReference type="Proteomes" id="UP001251085">
    <property type="component" value="Unassembled WGS sequence"/>
</dbReference>
<evidence type="ECO:0000313" key="9">
    <source>
        <dbReference type="EMBL" id="MDT1062556.1"/>
    </source>
</evidence>
<evidence type="ECO:0000259" key="8">
    <source>
        <dbReference type="Pfam" id="PF08281"/>
    </source>
</evidence>
<dbReference type="PANTHER" id="PTHR43133">
    <property type="entry name" value="RNA POLYMERASE ECF-TYPE SIGMA FACTO"/>
    <property type="match status" value="1"/>
</dbReference>
<dbReference type="RefSeq" id="WP_311759654.1">
    <property type="nucleotide sequence ID" value="NZ_JAVRQI010000008.1"/>
</dbReference>
<keyword evidence="5 6" id="KW-0804">Transcription</keyword>
<dbReference type="InterPro" id="IPR007627">
    <property type="entry name" value="RNA_pol_sigma70_r2"/>
</dbReference>
<keyword evidence="10" id="KW-1185">Reference proteome</keyword>
<evidence type="ECO:0000313" key="10">
    <source>
        <dbReference type="Proteomes" id="UP001251085"/>
    </source>
</evidence>
<dbReference type="NCBIfam" id="NF008888">
    <property type="entry name" value="PRK11922.1"/>
    <property type="match status" value="1"/>
</dbReference>
<dbReference type="Pfam" id="PF08281">
    <property type="entry name" value="Sigma70_r4_2"/>
    <property type="match status" value="1"/>
</dbReference>
<evidence type="ECO:0000256" key="3">
    <source>
        <dbReference type="ARBA" id="ARBA00023082"/>
    </source>
</evidence>
<dbReference type="EMBL" id="JAVRQI010000008">
    <property type="protein sequence ID" value="MDT1062556.1"/>
    <property type="molecule type" value="Genomic_DNA"/>
</dbReference>
<evidence type="ECO:0000256" key="6">
    <source>
        <dbReference type="RuleBase" id="RU000716"/>
    </source>
</evidence>
<dbReference type="SUPFAM" id="SSF88946">
    <property type="entry name" value="Sigma2 domain of RNA polymerase sigma factors"/>
    <property type="match status" value="1"/>
</dbReference>
<comment type="caution">
    <text evidence="9">The sequence shown here is derived from an EMBL/GenBank/DDBJ whole genome shotgun (WGS) entry which is preliminary data.</text>
</comment>
<accession>A0ABU3EEK7</accession>
<dbReference type="InterPro" id="IPR039425">
    <property type="entry name" value="RNA_pol_sigma-70-like"/>
</dbReference>
<keyword evidence="3 6" id="KW-0731">Sigma factor</keyword>
<dbReference type="InterPro" id="IPR013249">
    <property type="entry name" value="RNA_pol_sigma70_r4_t2"/>
</dbReference>
<protein>
    <recommendedName>
        <fullName evidence="6">RNA polymerase sigma factor</fullName>
    </recommendedName>
</protein>
<dbReference type="Gene3D" id="1.10.1740.10">
    <property type="match status" value="1"/>
</dbReference>
<sequence>MISPSPLRPHREDPDWQLVAAARTRDEAAIRELVRRMNPRLFRIARGIMPSDAEAEEVVQDAYLTAFTRLDSFRGEARFSTWISRITINAALMRARRRDPAKDHFVVEQDAASSAEVLAFPGSESAEEATARHQVRTLLEQALALLPPELRLPFLLHEVEGQPVLAVARDLGLNPITVRTRLFRARRRLRRALEERLRGGLDSVFPFDGLRCIRMADRVIAALRGR</sequence>
<dbReference type="InterPro" id="IPR013325">
    <property type="entry name" value="RNA_pol_sigma_r2"/>
</dbReference>
<evidence type="ECO:0000256" key="4">
    <source>
        <dbReference type="ARBA" id="ARBA00023125"/>
    </source>
</evidence>
<keyword evidence="4 6" id="KW-0238">DNA-binding</keyword>
<gene>
    <name evidence="9" type="ORF">RM190_11825</name>
</gene>
<evidence type="ECO:0000256" key="1">
    <source>
        <dbReference type="ARBA" id="ARBA00010641"/>
    </source>
</evidence>
<keyword evidence="2 6" id="KW-0805">Transcription regulation</keyword>